<dbReference type="PANTHER" id="PTHR23033:SF14">
    <property type="entry name" value="GLYCOPROTEIN-N-ACETYLGALACTOSAMINE 3-BETA-GALACTOSYLTRANSFERASE 1-RELATED"/>
    <property type="match status" value="1"/>
</dbReference>
<evidence type="ECO:0000256" key="5">
    <source>
        <dbReference type="ARBA" id="ARBA00022676"/>
    </source>
</evidence>
<keyword evidence="10" id="KW-1133">Transmembrane helix</keyword>
<evidence type="ECO:0000256" key="2">
    <source>
        <dbReference type="ARBA" id="ARBA00004922"/>
    </source>
</evidence>
<feature type="domain" description="Fringe-like glycosyltransferase" evidence="12">
    <location>
        <begin position="149"/>
        <end position="355"/>
    </location>
</feature>
<keyword evidence="11" id="KW-0472">Membrane</keyword>
<keyword evidence="9" id="KW-0735">Signal-anchor</keyword>
<evidence type="ECO:0000256" key="4">
    <source>
        <dbReference type="ARBA" id="ARBA00012557"/>
    </source>
</evidence>
<evidence type="ECO:0000256" key="1">
    <source>
        <dbReference type="ARBA" id="ARBA00004606"/>
    </source>
</evidence>
<accession>A0A0N5APQ5</accession>
<dbReference type="Pfam" id="PF02434">
    <property type="entry name" value="Fringe"/>
    <property type="match status" value="2"/>
</dbReference>
<dbReference type="GO" id="GO:0000166">
    <property type="term" value="F:nucleotide binding"/>
    <property type="evidence" value="ECO:0007669"/>
    <property type="project" value="UniProtKB-KW"/>
</dbReference>
<keyword evidence="5" id="KW-0328">Glycosyltransferase</keyword>
<evidence type="ECO:0000256" key="9">
    <source>
        <dbReference type="ARBA" id="ARBA00022968"/>
    </source>
</evidence>
<dbReference type="EC" id="2.4.1.122" evidence="4"/>
<keyword evidence="7" id="KW-0812">Transmembrane</keyword>
<dbReference type="InterPro" id="IPR029044">
    <property type="entry name" value="Nucleotide-diphossugar_trans"/>
</dbReference>
<dbReference type="InterPro" id="IPR026050">
    <property type="entry name" value="C1GALT1/C1GALT1_chp1"/>
</dbReference>
<organism evidence="13 14">
    <name type="scientific">Syphacia muris</name>
    <dbReference type="NCBI Taxonomy" id="451379"/>
    <lineage>
        <taxon>Eukaryota</taxon>
        <taxon>Metazoa</taxon>
        <taxon>Ecdysozoa</taxon>
        <taxon>Nematoda</taxon>
        <taxon>Chromadorea</taxon>
        <taxon>Rhabditida</taxon>
        <taxon>Spirurina</taxon>
        <taxon>Oxyuridomorpha</taxon>
        <taxon>Oxyuroidea</taxon>
        <taxon>Oxyuridae</taxon>
        <taxon>Syphacia</taxon>
    </lineage>
</organism>
<dbReference type="Gene3D" id="3.90.550.50">
    <property type="match status" value="2"/>
</dbReference>
<comment type="similarity">
    <text evidence="3">Belongs to the glycosyltransferase 31 family. Beta3-Gal-T subfamily.</text>
</comment>
<comment type="pathway">
    <text evidence="2">Protein modification; protein glycosylation.</text>
</comment>
<dbReference type="InterPro" id="IPR003378">
    <property type="entry name" value="Fringe-like_glycosylTrfase"/>
</dbReference>
<dbReference type="FunFam" id="3.90.550.50:FF:000008">
    <property type="entry name" value="Beta-1,3-glucosyltransferase"/>
    <property type="match status" value="1"/>
</dbReference>
<dbReference type="Proteomes" id="UP000046393">
    <property type="component" value="Unplaced"/>
</dbReference>
<feature type="domain" description="Fringe-like glycosyltransferase" evidence="12">
    <location>
        <begin position="12"/>
        <end position="97"/>
    </location>
</feature>
<evidence type="ECO:0000256" key="11">
    <source>
        <dbReference type="ARBA" id="ARBA00023136"/>
    </source>
</evidence>
<dbReference type="GO" id="GO:0016263">
    <property type="term" value="F:glycoprotein-N-acetylgalactosamine 3-beta-galactosyltransferase activity"/>
    <property type="evidence" value="ECO:0007669"/>
    <property type="project" value="UniProtKB-EC"/>
</dbReference>
<proteinExistence type="inferred from homology"/>
<protein>
    <recommendedName>
        <fullName evidence="4">N-acetylgalactosaminide beta-1,3-galactosyltransferase</fullName>
        <ecNumber evidence="4">2.4.1.122</ecNumber>
    </recommendedName>
</protein>
<name>A0A0N5APQ5_9BILA</name>
<dbReference type="WBParaSite" id="SMUV_0000664301-mRNA-1">
    <property type="protein sequence ID" value="SMUV_0000664301-mRNA-1"/>
    <property type="gene ID" value="SMUV_0000664301"/>
</dbReference>
<evidence type="ECO:0000256" key="6">
    <source>
        <dbReference type="ARBA" id="ARBA00022679"/>
    </source>
</evidence>
<dbReference type="SUPFAM" id="SSF53448">
    <property type="entry name" value="Nucleotide-diphospho-sugar transferases"/>
    <property type="match status" value="1"/>
</dbReference>
<dbReference type="GO" id="GO:0016020">
    <property type="term" value="C:membrane"/>
    <property type="evidence" value="ECO:0007669"/>
    <property type="project" value="UniProtKB-SubCell"/>
</dbReference>
<evidence type="ECO:0000256" key="8">
    <source>
        <dbReference type="ARBA" id="ARBA00022741"/>
    </source>
</evidence>
<reference evidence="14" key="1">
    <citation type="submission" date="2017-02" db="UniProtKB">
        <authorList>
            <consortium name="WormBaseParasite"/>
        </authorList>
    </citation>
    <scope>IDENTIFICATION</scope>
</reference>
<keyword evidence="8" id="KW-0547">Nucleotide-binding</keyword>
<dbReference type="AlphaFoldDB" id="A0A0N5APQ5"/>
<keyword evidence="13" id="KW-1185">Reference proteome</keyword>
<keyword evidence="6" id="KW-0808">Transferase</keyword>
<evidence type="ECO:0000256" key="3">
    <source>
        <dbReference type="ARBA" id="ARBA00006462"/>
    </source>
</evidence>
<dbReference type="PANTHER" id="PTHR23033">
    <property type="entry name" value="BETA1,3-GALACTOSYLTRANSFERASE"/>
    <property type="match status" value="1"/>
</dbReference>
<dbReference type="STRING" id="451379.A0A0N5APQ5"/>
<sequence>LCFGANFSLDERNKNVTRAFDWLFVCEPTTTVNLDHLITLLHGYNPDEEHFIGRALTDAKATIIHHYYGFAESDQQILYPETAAGFLISRRLLHRIVSVLPNETTRGFAIDPKHEVHNFVSRHFSSALYELVLKLINYVFIIVMCKHSVSENDILYAVKTYSGYHNTRIVVVKRTWAITVKHIQYFSDINDTFVPTISLGVNNTVRGHCGKTEAIFNYFVRSSKFNNMKWLVIADDDTLLSTKRLHKLLECYSSDESLILGERYGYGFDADGLYGYDYPTGGAGMVFSHKAVKLLTAKCRCPSIDSPDDMIIGWCAREQKIPIIHSASFHQAQPEDYSTLYLKRLLPISFHKFENIDPYSVYVERLDDYHDSLRSTTAVHEEL</sequence>
<evidence type="ECO:0000313" key="14">
    <source>
        <dbReference type="WBParaSite" id="SMUV_0000664301-mRNA-1"/>
    </source>
</evidence>
<evidence type="ECO:0000313" key="13">
    <source>
        <dbReference type="Proteomes" id="UP000046393"/>
    </source>
</evidence>
<evidence type="ECO:0000259" key="12">
    <source>
        <dbReference type="Pfam" id="PF02434"/>
    </source>
</evidence>
<evidence type="ECO:0000256" key="10">
    <source>
        <dbReference type="ARBA" id="ARBA00022989"/>
    </source>
</evidence>
<evidence type="ECO:0000256" key="7">
    <source>
        <dbReference type="ARBA" id="ARBA00022692"/>
    </source>
</evidence>
<comment type="subcellular location">
    <subcellularLocation>
        <location evidence="1">Membrane</location>
        <topology evidence="1">Single-pass type II membrane protein</topology>
    </subcellularLocation>
</comment>